<name>X6NW09_RETFI</name>
<dbReference type="Proteomes" id="UP000023152">
    <property type="component" value="Unassembled WGS sequence"/>
</dbReference>
<accession>X6NW09</accession>
<feature type="region of interest" description="Disordered" evidence="1">
    <location>
        <begin position="70"/>
        <end position="113"/>
    </location>
</feature>
<keyword evidence="3" id="KW-1185">Reference proteome</keyword>
<proteinExistence type="predicted"/>
<reference evidence="2 3" key="1">
    <citation type="journal article" date="2013" name="Curr. Biol.">
        <title>The Genome of the Foraminiferan Reticulomyxa filosa.</title>
        <authorList>
            <person name="Glockner G."/>
            <person name="Hulsmann N."/>
            <person name="Schleicher M."/>
            <person name="Noegel A.A."/>
            <person name="Eichinger L."/>
            <person name="Gallinger C."/>
            <person name="Pawlowski J."/>
            <person name="Sierra R."/>
            <person name="Euteneuer U."/>
            <person name="Pillet L."/>
            <person name="Moustafa A."/>
            <person name="Platzer M."/>
            <person name="Groth M."/>
            <person name="Szafranski K."/>
            <person name="Schliwa M."/>
        </authorList>
    </citation>
    <scope>NUCLEOTIDE SEQUENCE [LARGE SCALE GENOMIC DNA]</scope>
</reference>
<evidence type="ECO:0000313" key="2">
    <source>
        <dbReference type="EMBL" id="ETO30073.1"/>
    </source>
</evidence>
<feature type="non-terminal residue" evidence="2">
    <location>
        <position position="1"/>
    </location>
</feature>
<feature type="compositionally biased region" description="Basic residues" evidence="1">
    <location>
        <begin position="96"/>
        <end position="105"/>
    </location>
</feature>
<feature type="compositionally biased region" description="Basic and acidic residues" evidence="1">
    <location>
        <begin position="70"/>
        <end position="87"/>
    </location>
</feature>
<gene>
    <name evidence="2" type="ORF">RFI_07046</name>
</gene>
<organism evidence="2 3">
    <name type="scientific">Reticulomyxa filosa</name>
    <dbReference type="NCBI Taxonomy" id="46433"/>
    <lineage>
        <taxon>Eukaryota</taxon>
        <taxon>Sar</taxon>
        <taxon>Rhizaria</taxon>
        <taxon>Retaria</taxon>
        <taxon>Foraminifera</taxon>
        <taxon>Monothalamids</taxon>
        <taxon>Reticulomyxidae</taxon>
        <taxon>Reticulomyxa</taxon>
    </lineage>
</organism>
<evidence type="ECO:0000313" key="3">
    <source>
        <dbReference type="Proteomes" id="UP000023152"/>
    </source>
</evidence>
<evidence type="ECO:0000256" key="1">
    <source>
        <dbReference type="SAM" id="MobiDB-lite"/>
    </source>
</evidence>
<dbReference type="EMBL" id="ASPP01005690">
    <property type="protein sequence ID" value="ETO30073.1"/>
    <property type="molecule type" value="Genomic_DNA"/>
</dbReference>
<dbReference type="AlphaFoldDB" id="X6NW09"/>
<sequence length="113" mass="13724">NNNNNNNNYHHQVPIEDTTVEITDEEVMKELKEMLIDEAWQDRIDMKAAERIEKQQNAYRDELREKLKAEKERQETWNEARDQRVDNWRIFQNNNHKNKSKKSKKKNGEGSHF</sequence>
<comment type="caution">
    <text evidence="2">The sequence shown here is derived from an EMBL/GenBank/DDBJ whole genome shotgun (WGS) entry which is preliminary data.</text>
</comment>
<protein>
    <submittedName>
        <fullName evidence="2">Uncharacterized protein</fullName>
    </submittedName>
</protein>